<keyword evidence="1" id="KW-1133">Transmembrane helix</keyword>
<protein>
    <submittedName>
        <fullName evidence="2">Uncharacterized protein</fullName>
    </submittedName>
</protein>
<dbReference type="RefSeq" id="WP_190384666.1">
    <property type="nucleotide sequence ID" value="NZ_JACJQT010000140.1"/>
</dbReference>
<dbReference type="Proteomes" id="UP000606721">
    <property type="component" value="Unassembled WGS sequence"/>
</dbReference>
<evidence type="ECO:0000313" key="3">
    <source>
        <dbReference type="Proteomes" id="UP000606721"/>
    </source>
</evidence>
<feature type="transmembrane region" description="Helical" evidence="1">
    <location>
        <begin position="56"/>
        <end position="83"/>
    </location>
</feature>
<evidence type="ECO:0000256" key="1">
    <source>
        <dbReference type="SAM" id="Phobius"/>
    </source>
</evidence>
<feature type="transmembrane region" description="Helical" evidence="1">
    <location>
        <begin position="12"/>
        <end position="36"/>
    </location>
</feature>
<gene>
    <name evidence="2" type="ORF">H6F99_25930</name>
</gene>
<dbReference type="EMBL" id="JACJQT010000140">
    <property type="protein sequence ID" value="MBD2281572.1"/>
    <property type="molecule type" value="Genomic_DNA"/>
</dbReference>
<keyword evidence="1" id="KW-0472">Membrane</keyword>
<keyword evidence="1" id="KW-0812">Transmembrane</keyword>
<accession>A0ABR8C6S7</accession>
<sequence>MTIFSNFFRSLVLTTIFSFLVPVFLVGGLFLVLSLFGYVPGLQGIISDVSMQILHFLATFGSGSSLNGLFTISLTCGFVGALFDIYVHYRYQILHTDS</sequence>
<evidence type="ECO:0000313" key="2">
    <source>
        <dbReference type="EMBL" id="MBD2281572.1"/>
    </source>
</evidence>
<comment type="caution">
    <text evidence="2">The sequence shown here is derived from an EMBL/GenBank/DDBJ whole genome shotgun (WGS) entry which is preliminary data.</text>
</comment>
<organism evidence="2 3">
    <name type="scientific">Aphanizomenon flos-aquae FACHB-1040</name>
    <dbReference type="NCBI Taxonomy" id="2692887"/>
    <lineage>
        <taxon>Bacteria</taxon>
        <taxon>Bacillati</taxon>
        <taxon>Cyanobacteriota</taxon>
        <taxon>Cyanophyceae</taxon>
        <taxon>Nostocales</taxon>
        <taxon>Aphanizomenonaceae</taxon>
        <taxon>Aphanizomenon</taxon>
    </lineage>
</organism>
<reference evidence="2 3" key="1">
    <citation type="journal article" date="2020" name="ISME J.">
        <title>Comparative genomics reveals insights into cyanobacterial evolution and habitat adaptation.</title>
        <authorList>
            <person name="Chen M.Y."/>
            <person name="Teng W.K."/>
            <person name="Zhao L."/>
            <person name="Hu C.X."/>
            <person name="Zhou Y.K."/>
            <person name="Han B.P."/>
            <person name="Song L.R."/>
            <person name="Shu W.S."/>
        </authorList>
    </citation>
    <scope>NUCLEOTIDE SEQUENCE [LARGE SCALE GENOMIC DNA]</scope>
    <source>
        <strain evidence="2 3">FACHB-1040</strain>
    </source>
</reference>
<keyword evidence="3" id="KW-1185">Reference proteome</keyword>
<proteinExistence type="predicted"/>
<name>A0ABR8C6S7_APHFL</name>